<accession>A0ABD7WYU2</accession>
<organism evidence="1 2">
    <name type="scientific">Priestia aryabhattai</name>
    <name type="common">Bacillus aryabhattai</name>
    <dbReference type="NCBI Taxonomy" id="412384"/>
    <lineage>
        <taxon>Bacteria</taxon>
        <taxon>Bacillati</taxon>
        <taxon>Bacillota</taxon>
        <taxon>Bacilli</taxon>
        <taxon>Bacillales</taxon>
        <taxon>Bacillaceae</taxon>
        <taxon>Priestia</taxon>
    </lineage>
</organism>
<sequence length="59" mass="6824">MDEFDLLPKSVKKAVRYIRQDANLEQLQSIKILVNKTIEKRKVELNKHVGGKNQEGNCD</sequence>
<dbReference type="AlphaFoldDB" id="A0ABD7WYU2"/>
<name>A0ABD7WYU2_PRIAR</name>
<dbReference type="EMBL" id="CP118718">
    <property type="protein sequence ID" value="WEA45468.1"/>
    <property type="molecule type" value="Genomic_DNA"/>
</dbReference>
<proteinExistence type="predicted"/>
<evidence type="ECO:0000313" key="2">
    <source>
        <dbReference type="Proteomes" id="UP001220217"/>
    </source>
</evidence>
<gene>
    <name evidence="1" type="ORF">PWO00_05710</name>
</gene>
<dbReference type="RefSeq" id="WP_275036956.1">
    <property type="nucleotide sequence ID" value="NZ_CP118718.1"/>
</dbReference>
<dbReference type="Proteomes" id="UP001220217">
    <property type="component" value="Chromosome"/>
</dbReference>
<protein>
    <submittedName>
        <fullName evidence="1">Uncharacterized protein</fullName>
    </submittedName>
</protein>
<evidence type="ECO:0000313" key="1">
    <source>
        <dbReference type="EMBL" id="WEA45468.1"/>
    </source>
</evidence>
<reference evidence="1 2" key="1">
    <citation type="submission" date="2023-02" db="EMBL/GenBank/DDBJ databases">
        <title>Complete genome sequence of Priestia aryabhattai G5MAi6, a methanol-tolerant strain isolated from tap water in Hong Kong.</title>
        <authorList>
            <person name="Leung K.M."/>
            <person name="Lai G.K.K."/>
            <person name="Griffin S.D.J."/>
        </authorList>
    </citation>
    <scope>NUCLEOTIDE SEQUENCE [LARGE SCALE GENOMIC DNA]</scope>
    <source>
        <strain evidence="1 2">G5MAi6</strain>
    </source>
</reference>